<evidence type="ECO:0000256" key="3">
    <source>
        <dbReference type="ARBA" id="ARBA00022692"/>
    </source>
</evidence>
<evidence type="ECO:0000256" key="6">
    <source>
        <dbReference type="SAM" id="Phobius"/>
    </source>
</evidence>
<dbReference type="SUPFAM" id="SSF103473">
    <property type="entry name" value="MFS general substrate transporter"/>
    <property type="match status" value="1"/>
</dbReference>
<evidence type="ECO:0000256" key="2">
    <source>
        <dbReference type="ARBA" id="ARBA00022448"/>
    </source>
</evidence>
<feature type="transmembrane region" description="Helical" evidence="6">
    <location>
        <begin position="364"/>
        <end position="386"/>
    </location>
</feature>
<dbReference type="GO" id="GO:0016020">
    <property type="term" value="C:membrane"/>
    <property type="evidence" value="ECO:0007669"/>
    <property type="project" value="UniProtKB-SubCell"/>
</dbReference>
<dbReference type="InterPro" id="IPR011701">
    <property type="entry name" value="MFS"/>
</dbReference>
<comment type="subcellular location">
    <subcellularLocation>
        <location evidence="1">Membrane</location>
        <topology evidence="1">Multi-pass membrane protein</topology>
    </subcellularLocation>
</comment>
<dbReference type="InterPro" id="IPR052983">
    <property type="entry name" value="MFS_Riboflavin_Transporter"/>
</dbReference>
<feature type="transmembrane region" description="Helical" evidence="6">
    <location>
        <begin position="398"/>
        <end position="415"/>
    </location>
</feature>
<organism evidence="7 8">
    <name type="scientific">Plakobranchus ocellatus</name>
    <dbReference type="NCBI Taxonomy" id="259542"/>
    <lineage>
        <taxon>Eukaryota</taxon>
        <taxon>Metazoa</taxon>
        <taxon>Spiralia</taxon>
        <taxon>Lophotrochozoa</taxon>
        <taxon>Mollusca</taxon>
        <taxon>Gastropoda</taxon>
        <taxon>Heterobranchia</taxon>
        <taxon>Euthyneura</taxon>
        <taxon>Panpulmonata</taxon>
        <taxon>Sacoglossa</taxon>
        <taxon>Placobranchoidea</taxon>
        <taxon>Plakobranchidae</taxon>
        <taxon>Plakobranchus</taxon>
    </lineage>
</organism>
<feature type="transmembrane region" description="Helical" evidence="6">
    <location>
        <begin position="487"/>
        <end position="508"/>
    </location>
</feature>
<dbReference type="Pfam" id="PF07690">
    <property type="entry name" value="MFS_1"/>
    <property type="match status" value="1"/>
</dbReference>
<name>A0AAV3XS28_9GAST</name>
<sequence>MSITKSNILKYCSIIGAHFIRAPFLWIYGNLSAYTDSYFRFSCYPKCSDCDPQWLLPLYVAGMFPGFFMVKPLVKAFGLKWTGMIAMALTNVALLGSAWSIQVSIAWTAVMYLLLLGPGAGITVSVTFQVVSGWAPERAALLVASTSGMSTMLAVLQNQIITAFVNPKNLQPDAKIGPRTYFSQPEILDRVPEVLIIYGAMTLGLQLAGYLLITNPPSHSPDSSDKVKKNFKCSATDPMTKEDDCIPLDDINSFDDQKKNEAVKNYGTNSGNWKCKQSLDLSQTEKSDSSHYNHCEKFDSEVGGEEEMTKLRADKDWSYTPKEVLRSPVFYAVCFFGTAMEYSILLTSNFYKKFGLLYIHNDKYLTFVGTLVPIISTCSRVVFGIFMDKDLLSFKDATIIGLSLNSVLCAFWYLSARVSDILYMFIILGLAIAQSVLFVVIPTAALRLFGPTHLSTNYGLVASFTIISSILSPVVNSPLLHAVGWQWVFTTGSIFSLLVLCLMTVTSLKTH</sequence>
<keyword evidence="4 6" id="KW-1133">Transmembrane helix</keyword>
<feature type="transmembrane region" description="Helical" evidence="6">
    <location>
        <begin position="421"/>
        <end position="446"/>
    </location>
</feature>
<dbReference type="GO" id="GO:0022857">
    <property type="term" value="F:transmembrane transporter activity"/>
    <property type="evidence" value="ECO:0007669"/>
    <property type="project" value="InterPro"/>
</dbReference>
<feature type="transmembrane region" description="Helical" evidence="6">
    <location>
        <begin position="54"/>
        <end position="74"/>
    </location>
</feature>
<proteinExistence type="predicted"/>
<dbReference type="EMBL" id="BLXT01000045">
    <property type="protein sequence ID" value="GFN73860.1"/>
    <property type="molecule type" value="Genomic_DNA"/>
</dbReference>
<keyword evidence="3 6" id="KW-0812">Transmembrane</keyword>
<evidence type="ECO:0000256" key="5">
    <source>
        <dbReference type="ARBA" id="ARBA00023136"/>
    </source>
</evidence>
<dbReference type="PANTHER" id="PTHR43385:SF1">
    <property type="entry name" value="RIBOFLAVIN TRANSPORTER RIBJ"/>
    <property type="match status" value="1"/>
</dbReference>
<protein>
    <submittedName>
        <fullName evidence="7">Oxalate:formate antiporter</fullName>
    </submittedName>
</protein>
<comment type="caution">
    <text evidence="7">The sequence shown here is derived from an EMBL/GenBank/DDBJ whole genome shotgun (WGS) entry which is preliminary data.</text>
</comment>
<keyword evidence="8" id="KW-1185">Reference proteome</keyword>
<dbReference type="Gene3D" id="1.20.1250.20">
    <property type="entry name" value="MFS general substrate transporter like domains"/>
    <property type="match status" value="1"/>
</dbReference>
<evidence type="ECO:0000313" key="7">
    <source>
        <dbReference type="EMBL" id="GFN73860.1"/>
    </source>
</evidence>
<dbReference type="Proteomes" id="UP000735302">
    <property type="component" value="Unassembled WGS sequence"/>
</dbReference>
<evidence type="ECO:0000256" key="4">
    <source>
        <dbReference type="ARBA" id="ARBA00022989"/>
    </source>
</evidence>
<dbReference type="AlphaFoldDB" id="A0AAV3XS28"/>
<keyword evidence="2" id="KW-0813">Transport</keyword>
<feature type="transmembrane region" description="Helical" evidence="6">
    <location>
        <begin position="329"/>
        <end position="352"/>
    </location>
</feature>
<evidence type="ECO:0000313" key="8">
    <source>
        <dbReference type="Proteomes" id="UP000735302"/>
    </source>
</evidence>
<feature type="transmembrane region" description="Helical" evidence="6">
    <location>
        <begin position="458"/>
        <end position="475"/>
    </location>
</feature>
<accession>A0AAV3XS28</accession>
<dbReference type="InterPro" id="IPR036259">
    <property type="entry name" value="MFS_trans_sf"/>
</dbReference>
<feature type="transmembrane region" description="Helical" evidence="6">
    <location>
        <begin position="12"/>
        <end position="34"/>
    </location>
</feature>
<dbReference type="PANTHER" id="PTHR43385">
    <property type="entry name" value="RIBOFLAVIN TRANSPORTER RIBJ"/>
    <property type="match status" value="1"/>
</dbReference>
<evidence type="ECO:0000256" key="1">
    <source>
        <dbReference type="ARBA" id="ARBA00004141"/>
    </source>
</evidence>
<reference evidence="7 8" key="1">
    <citation type="journal article" date="2021" name="Elife">
        <title>Chloroplast acquisition without the gene transfer in kleptoplastic sea slugs, Plakobranchus ocellatus.</title>
        <authorList>
            <person name="Maeda T."/>
            <person name="Takahashi S."/>
            <person name="Yoshida T."/>
            <person name="Shimamura S."/>
            <person name="Takaki Y."/>
            <person name="Nagai Y."/>
            <person name="Toyoda A."/>
            <person name="Suzuki Y."/>
            <person name="Arimoto A."/>
            <person name="Ishii H."/>
            <person name="Satoh N."/>
            <person name="Nishiyama T."/>
            <person name="Hasebe M."/>
            <person name="Maruyama T."/>
            <person name="Minagawa J."/>
            <person name="Obokata J."/>
            <person name="Shigenobu S."/>
        </authorList>
    </citation>
    <scope>NUCLEOTIDE SEQUENCE [LARGE SCALE GENOMIC DNA]</scope>
</reference>
<gene>
    <name evidence="7" type="ORF">PoB_000036600</name>
</gene>
<feature type="transmembrane region" description="Helical" evidence="6">
    <location>
        <begin position="81"/>
        <end position="99"/>
    </location>
</feature>
<feature type="transmembrane region" description="Helical" evidence="6">
    <location>
        <begin position="195"/>
        <end position="213"/>
    </location>
</feature>
<keyword evidence="5 6" id="KW-0472">Membrane</keyword>
<feature type="transmembrane region" description="Helical" evidence="6">
    <location>
        <begin position="105"/>
        <end position="128"/>
    </location>
</feature>